<proteinExistence type="predicted"/>
<dbReference type="UniPathway" id="UPA00148"/>
<keyword evidence="5" id="KW-1185">Reference proteome</keyword>
<comment type="pathway">
    <text evidence="1">Cofactor biosynthesis; adenosylcobalamin biosynthesis.</text>
</comment>
<dbReference type="GO" id="GO:0009236">
    <property type="term" value="P:cobalamin biosynthetic process"/>
    <property type="evidence" value="ECO:0007669"/>
    <property type="project" value="UniProtKB-UniPathway"/>
</dbReference>
<dbReference type="GO" id="GO:0016994">
    <property type="term" value="F:precorrin-6A reductase activity"/>
    <property type="evidence" value="ECO:0007669"/>
    <property type="project" value="UniProtKB-EC"/>
</dbReference>
<dbReference type="STRING" id="39480.EUAN_03090"/>
<evidence type="ECO:0000256" key="1">
    <source>
        <dbReference type="ARBA" id="ARBA00004953"/>
    </source>
</evidence>
<keyword evidence="2" id="KW-0169">Cobalamin biosynthesis</keyword>
<dbReference type="InterPro" id="IPR003723">
    <property type="entry name" value="Precorrin-6x_reduct"/>
</dbReference>
<evidence type="ECO:0000313" key="5">
    <source>
        <dbReference type="Proteomes" id="UP000180254"/>
    </source>
</evidence>
<sequence length="239" mass="26819">MIWILGGTSEAVELARAIKRDDYVVTVTTYAGLEQLKGCNGIVSKMGLEEMVVFIEENSVETVVDMSHPFAYEATENSTEASRRSGVKHIRYVRESSKEQFGKQFSSLEELKRYISTVSGNVFFTTGINTIEEFESVKRYNRFIYRVLPTVFSLEKCVSSGVKIEDIVAAMGPYTVEFNMAMFRNYGADFVVMKDSGSRGGTSEKIEACRRLGIEALILSRRDQEVGISDIGEILEMID</sequence>
<keyword evidence="3 4" id="KW-0560">Oxidoreductase</keyword>
<dbReference type="PROSITE" id="PS51014">
    <property type="entry name" value="COBK_CBIJ"/>
    <property type="match status" value="1"/>
</dbReference>
<accession>A0A1S1VAI1</accession>
<comment type="caution">
    <text evidence="4">The sequence shown here is derived from an EMBL/GenBank/DDBJ whole genome shotgun (WGS) entry which is preliminary data.</text>
</comment>
<dbReference type="PANTHER" id="PTHR36925">
    <property type="entry name" value="COBALT-PRECORRIN-6A REDUCTASE"/>
    <property type="match status" value="1"/>
</dbReference>
<organism evidence="4 5">
    <name type="scientific">Andreesenia angusta</name>
    <dbReference type="NCBI Taxonomy" id="39480"/>
    <lineage>
        <taxon>Bacteria</taxon>
        <taxon>Bacillati</taxon>
        <taxon>Bacillota</taxon>
        <taxon>Tissierellia</taxon>
        <taxon>Tissierellales</taxon>
        <taxon>Gottschalkiaceae</taxon>
        <taxon>Andreesenia</taxon>
    </lineage>
</organism>
<dbReference type="RefSeq" id="WP_071060931.1">
    <property type="nucleotide sequence ID" value="NZ_MKIE01000001.1"/>
</dbReference>
<reference evidence="4 5" key="1">
    <citation type="submission" date="2016-09" db="EMBL/GenBank/DDBJ databases">
        <title>Genome sequence of Eubacterium angustum.</title>
        <authorList>
            <person name="Poehlein A."/>
            <person name="Daniel R."/>
        </authorList>
    </citation>
    <scope>NUCLEOTIDE SEQUENCE [LARGE SCALE GENOMIC DNA]</scope>
    <source>
        <strain evidence="4 5">DSM 1989</strain>
    </source>
</reference>
<name>A0A1S1VAI1_9FIRM</name>
<evidence type="ECO:0000256" key="2">
    <source>
        <dbReference type="ARBA" id="ARBA00022573"/>
    </source>
</evidence>
<dbReference type="PANTHER" id="PTHR36925:SF1">
    <property type="entry name" value="COBALT-PRECORRIN-6A REDUCTASE"/>
    <property type="match status" value="1"/>
</dbReference>
<dbReference type="OrthoDB" id="9780707at2"/>
<evidence type="ECO:0000313" key="4">
    <source>
        <dbReference type="EMBL" id="OHW63445.1"/>
    </source>
</evidence>
<dbReference type="AlphaFoldDB" id="A0A1S1VAI1"/>
<dbReference type="EMBL" id="MKIE01000001">
    <property type="protein sequence ID" value="OHW63445.1"/>
    <property type="molecule type" value="Genomic_DNA"/>
</dbReference>
<dbReference type="NCBIfam" id="TIGR00715">
    <property type="entry name" value="precor6x_red"/>
    <property type="match status" value="1"/>
</dbReference>
<protein>
    <submittedName>
        <fullName evidence="4">Precorrin-6A reductase</fullName>
        <ecNumber evidence="4">1.3.1.54</ecNumber>
    </submittedName>
</protein>
<dbReference type="EC" id="1.3.1.54" evidence="4"/>
<evidence type="ECO:0000256" key="3">
    <source>
        <dbReference type="ARBA" id="ARBA00023002"/>
    </source>
</evidence>
<dbReference type="Pfam" id="PF02571">
    <property type="entry name" value="CbiJ"/>
    <property type="match status" value="1"/>
</dbReference>
<gene>
    <name evidence="4" type="primary">cobK</name>
    <name evidence="4" type="ORF">EUAN_03090</name>
</gene>
<dbReference type="Proteomes" id="UP000180254">
    <property type="component" value="Unassembled WGS sequence"/>
</dbReference>